<evidence type="ECO:0000313" key="1">
    <source>
        <dbReference type="EMBL" id="MBB4675782.1"/>
    </source>
</evidence>
<keyword evidence="2" id="KW-1185">Reference proteome</keyword>
<dbReference type="EMBL" id="JACHMH010000001">
    <property type="protein sequence ID" value="MBB4675782.1"/>
    <property type="molecule type" value="Genomic_DNA"/>
</dbReference>
<dbReference type="AlphaFoldDB" id="A0A7W7C7C3"/>
<gene>
    <name evidence="1" type="ORF">HNR67_001900</name>
</gene>
<name>A0A7W7C7C3_9PSEU</name>
<dbReference type="RefSeq" id="WP_312986873.1">
    <property type="nucleotide sequence ID" value="NZ_BAAAUI010000022.1"/>
</dbReference>
<protein>
    <submittedName>
        <fullName evidence="1">Uncharacterized protein</fullName>
    </submittedName>
</protein>
<sequence>MSVREVAPRPSRGGSDADLRALRSRWRTASLAAGWPFPADWTLPEVDAVCRAVVEHGDVASALIRLGHRRAEAGASLAETLQDLAALHAVLEAPDGRDGIVSADPDAVPARLLRVVALGWAEEMSGRVTTAEATDGLTGLATASYLRTRLREVYHEATAAGERTEDRHVLAMVGIDLSQATGWSRVVAMVLVADVLRLVFNRGETLAVVGPSVGAVLTRRDQRLPLRLATARWLVEQRLAADPDLEGSVPLRVWLEALPPTHQAACDLVNDLGRG</sequence>
<organism evidence="1 2">
    <name type="scientific">Crossiella cryophila</name>
    <dbReference type="NCBI Taxonomy" id="43355"/>
    <lineage>
        <taxon>Bacteria</taxon>
        <taxon>Bacillati</taxon>
        <taxon>Actinomycetota</taxon>
        <taxon>Actinomycetes</taxon>
        <taxon>Pseudonocardiales</taxon>
        <taxon>Pseudonocardiaceae</taxon>
        <taxon>Crossiella</taxon>
    </lineage>
</organism>
<reference evidence="1 2" key="1">
    <citation type="submission" date="2020-08" db="EMBL/GenBank/DDBJ databases">
        <title>Sequencing the genomes of 1000 actinobacteria strains.</title>
        <authorList>
            <person name="Klenk H.-P."/>
        </authorList>
    </citation>
    <scope>NUCLEOTIDE SEQUENCE [LARGE SCALE GENOMIC DNA]</scope>
    <source>
        <strain evidence="1 2">DSM 44230</strain>
    </source>
</reference>
<evidence type="ECO:0000313" key="2">
    <source>
        <dbReference type="Proteomes" id="UP000533598"/>
    </source>
</evidence>
<accession>A0A7W7C7C3</accession>
<dbReference type="Proteomes" id="UP000533598">
    <property type="component" value="Unassembled WGS sequence"/>
</dbReference>
<proteinExistence type="predicted"/>
<comment type="caution">
    <text evidence="1">The sequence shown here is derived from an EMBL/GenBank/DDBJ whole genome shotgun (WGS) entry which is preliminary data.</text>
</comment>